<protein>
    <submittedName>
        <fullName evidence="1">Uncharacterized protein</fullName>
    </submittedName>
</protein>
<evidence type="ECO:0000313" key="2">
    <source>
        <dbReference type="Proteomes" id="UP000053477"/>
    </source>
</evidence>
<dbReference type="AlphaFoldDB" id="A0A0H2RMG2"/>
<dbReference type="EMBL" id="KQ085966">
    <property type="protein sequence ID" value="KLO13059.1"/>
    <property type="molecule type" value="Genomic_DNA"/>
</dbReference>
<gene>
    <name evidence="1" type="ORF">SCHPADRAFT_904586</name>
</gene>
<dbReference type="InParanoid" id="A0A0H2RMG2"/>
<name>A0A0H2RMG2_9AGAM</name>
<sequence length="644" mass="73903">MVEMERGQQWRAGASFNDLPVETLHRVAELLSESSAQSYRPACGGEDTMLYTSGPSDHFFRPIVSLSRVSKKLRAICQPYLQSYICCKNITSLKRITQGPWREVPMHSVQTFSVVLSHRTMNIANLTASLDAFYILQKVFYEKDIGHCLTVVPMIFPSLHCLRLHNIPNLDDFFASCAGLVSLRILDIQLCDSMLDVYAHNVENPKDRTEQIRRSCDQIKKNTPALEILRIAFTFGSTPHSVFSVARLKAIRQIHTLIRATAPSIVDLSIVGFNRVSFDSLKLKRIQFPRLRRLGIWCMIGRVVGIRKFILARHPRLEEVVLDYSDSDLDVTLSCLSRIMRGVSPRKGNKEATNEEEDEIESLVHPEDAKWGSFECDRFAYAMRGKHVVEMSLSFADVDINEDIVDANDTLTVAKLSLFLRQFKHLEVLTLVAPRHDEPNVATIFASLENLCNQHLKNLRTLYVHFYIDEICWGGKDTECEEVHLPGDDSVSDDEFYPENEEKEALVYGTPEPGEYGRFDERTRKWRNIEKRYYGLFKSFMTSFFENAPALQKLVFYFRQPGETSKPSCWVWRRIHQKGAEAEDRKAKWAHSSQLRVKMGPKDFIVGDMMIAGTCREPPIFTFAVGGEASYRRAFAHEEDRFVR</sequence>
<evidence type="ECO:0000313" key="1">
    <source>
        <dbReference type="EMBL" id="KLO13059.1"/>
    </source>
</evidence>
<proteinExistence type="predicted"/>
<dbReference type="Proteomes" id="UP000053477">
    <property type="component" value="Unassembled WGS sequence"/>
</dbReference>
<organism evidence="1 2">
    <name type="scientific">Schizopora paradoxa</name>
    <dbReference type="NCBI Taxonomy" id="27342"/>
    <lineage>
        <taxon>Eukaryota</taxon>
        <taxon>Fungi</taxon>
        <taxon>Dikarya</taxon>
        <taxon>Basidiomycota</taxon>
        <taxon>Agaricomycotina</taxon>
        <taxon>Agaricomycetes</taxon>
        <taxon>Hymenochaetales</taxon>
        <taxon>Schizoporaceae</taxon>
        <taxon>Schizopora</taxon>
    </lineage>
</organism>
<keyword evidence="2" id="KW-1185">Reference proteome</keyword>
<accession>A0A0H2RMG2</accession>
<reference evidence="1 2" key="1">
    <citation type="submission" date="2015-04" db="EMBL/GenBank/DDBJ databases">
        <title>Complete genome sequence of Schizopora paradoxa KUC8140, a cosmopolitan wood degrader in East Asia.</title>
        <authorList>
            <consortium name="DOE Joint Genome Institute"/>
            <person name="Min B."/>
            <person name="Park H."/>
            <person name="Jang Y."/>
            <person name="Kim J.-J."/>
            <person name="Kim K.H."/>
            <person name="Pangilinan J."/>
            <person name="Lipzen A."/>
            <person name="Riley R."/>
            <person name="Grigoriev I.V."/>
            <person name="Spatafora J.W."/>
            <person name="Choi I.-G."/>
        </authorList>
    </citation>
    <scope>NUCLEOTIDE SEQUENCE [LARGE SCALE GENOMIC DNA]</scope>
    <source>
        <strain evidence="1 2">KUC8140</strain>
    </source>
</reference>
<dbReference type="SUPFAM" id="SSF52047">
    <property type="entry name" value="RNI-like"/>
    <property type="match status" value="1"/>
</dbReference>